<evidence type="ECO:0000313" key="4">
    <source>
        <dbReference type="Proteomes" id="UP000558997"/>
    </source>
</evidence>
<evidence type="ECO:0008006" key="5">
    <source>
        <dbReference type="Google" id="ProtNLM"/>
    </source>
</evidence>
<dbReference type="EMBL" id="JACHNF010000001">
    <property type="protein sequence ID" value="MBB5979841.1"/>
    <property type="molecule type" value="Genomic_DNA"/>
</dbReference>
<evidence type="ECO:0000259" key="1">
    <source>
        <dbReference type="Pfam" id="PF18154"/>
    </source>
</evidence>
<proteinExistence type="predicted"/>
<dbReference type="Pfam" id="PF18154">
    <property type="entry name" value="pPIWI_RE_REase"/>
    <property type="match status" value="1"/>
</dbReference>
<comment type="caution">
    <text evidence="3">The sequence shown here is derived from an EMBL/GenBank/DDBJ whole genome shotgun (WGS) entry which is preliminary data.</text>
</comment>
<dbReference type="RefSeq" id="WP_184835120.1">
    <property type="nucleotide sequence ID" value="NZ_BAAAVN010000006.1"/>
</dbReference>
<dbReference type="Proteomes" id="UP000558997">
    <property type="component" value="Unassembled WGS sequence"/>
</dbReference>
<feature type="domain" description="pPIWI-RE three-gene island" evidence="2">
    <location>
        <begin position="1"/>
        <end position="141"/>
    </location>
</feature>
<dbReference type="Pfam" id="PF18156">
    <property type="entry name" value="pPIWI_RE_Y"/>
    <property type="match status" value="1"/>
</dbReference>
<dbReference type="InterPro" id="IPR041191">
    <property type="entry name" value="pPIWI_RE_Y"/>
</dbReference>
<name>A0A841DPM1_9ACTN</name>
<dbReference type="AlphaFoldDB" id="A0A841DPM1"/>
<gene>
    <name evidence="3" type="ORF">HDA44_003182</name>
</gene>
<dbReference type="InterPro" id="IPR040828">
    <property type="entry name" value="pPIWI_RE_REase"/>
</dbReference>
<organism evidence="3 4">
    <name type="scientific">Kribbella solani</name>
    <dbReference type="NCBI Taxonomy" id="236067"/>
    <lineage>
        <taxon>Bacteria</taxon>
        <taxon>Bacillati</taxon>
        <taxon>Actinomycetota</taxon>
        <taxon>Actinomycetes</taxon>
        <taxon>Propionibacteriales</taxon>
        <taxon>Kribbellaceae</taxon>
        <taxon>Kribbella</taxon>
    </lineage>
</organism>
<protein>
    <recommendedName>
        <fullName evidence="5">REase associating with pPIWI RE domain-containing protein</fullName>
    </recommendedName>
</protein>
<feature type="domain" description="REase associating with pPIWI RE" evidence="1">
    <location>
        <begin position="239"/>
        <end position="351"/>
    </location>
</feature>
<evidence type="ECO:0000259" key="2">
    <source>
        <dbReference type="Pfam" id="PF18156"/>
    </source>
</evidence>
<sequence length="354" mass="39530">MRTVAGAVIDLDQIEDPGLFRLPYPPEVQRALDRTVLACLLRGAEPPLSVPELLAWCRERPVVDWPLDLPADLAHPDDLLIDPEAWVPTDLCYEWAVDAPDAAVEQIDRALIHSALDSCRSAGRPASYVAFRRLLIEHPVLSEAKLSEIALHPELTPVDGLLERVYLPAPDGLQRNSSFAACSCCELLLVPTNDGLWWCENPRCRVAGTIRPGTTYPVDEGGGVRLLTRPLRLFVTMPGRAELALAADLAVMEPELWPNYDAYDLRITMPDGQVWAVDVKDWANPALLGRNTRSLDSDPPYDRAFVVVPDHRLKARRSYVRIARRSLRATPDLEIWGHRAFVREAKAVWKGTHA</sequence>
<evidence type="ECO:0000313" key="3">
    <source>
        <dbReference type="EMBL" id="MBB5979841.1"/>
    </source>
</evidence>
<reference evidence="3 4" key="1">
    <citation type="submission" date="2020-08" db="EMBL/GenBank/DDBJ databases">
        <title>Sequencing the genomes of 1000 actinobacteria strains.</title>
        <authorList>
            <person name="Klenk H.-P."/>
        </authorList>
    </citation>
    <scope>NUCLEOTIDE SEQUENCE [LARGE SCALE GENOMIC DNA]</scope>
    <source>
        <strain evidence="3 4">DSM 17294</strain>
    </source>
</reference>
<accession>A0A841DPM1</accession>
<keyword evidence="4" id="KW-1185">Reference proteome</keyword>